<dbReference type="Gene3D" id="3.40.50.200">
    <property type="entry name" value="Peptidase S8/S53 domain"/>
    <property type="match status" value="1"/>
</dbReference>
<dbReference type="EMBL" id="MDYN01000016">
    <property type="protein sequence ID" value="OQD83475.1"/>
    <property type="molecule type" value="Genomic_DNA"/>
</dbReference>
<accession>A0A1V6Q2M2</accession>
<keyword evidence="3" id="KW-0378">Hydrolase</keyword>
<keyword evidence="1" id="KW-0732">Signal</keyword>
<feature type="domain" description="Peptidase S8/S53" evidence="4">
    <location>
        <begin position="17"/>
        <end position="220"/>
    </location>
</feature>
<keyword evidence="3" id="KW-0645">Protease</keyword>
<evidence type="ECO:0000256" key="3">
    <source>
        <dbReference type="PROSITE-ProRule" id="PRU01240"/>
    </source>
</evidence>
<comment type="caution">
    <text evidence="5">The sequence shown here is derived from an EMBL/GenBank/DDBJ whole genome shotgun (WGS) entry which is preliminary data.</text>
</comment>
<feature type="active site" description="Charge relay system" evidence="3">
    <location>
        <position position="206"/>
    </location>
</feature>
<evidence type="ECO:0000256" key="1">
    <source>
        <dbReference type="ARBA" id="ARBA00022729"/>
    </source>
</evidence>
<organism evidence="5 6">
    <name type="scientific">Penicillium antarcticum</name>
    <dbReference type="NCBI Taxonomy" id="416450"/>
    <lineage>
        <taxon>Eukaryota</taxon>
        <taxon>Fungi</taxon>
        <taxon>Dikarya</taxon>
        <taxon>Ascomycota</taxon>
        <taxon>Pezizomycotina</taxon>
        <taxon>Eurotiomycetes</taxon>
        <taxon>Eurotiomycetidae</taxon>
        <taxon>Eurotiales</taxon>
        <taxon>Aspergillaceae</taxon>
        <taxon>Penicillium</taxon>
    </lineage>
</organism>
<protein>
    <recommendedName>
        <fullName evidence="4">Peptidase S8/S53 domain-containing protein</fullName>
    </recommendedName>
</protein>
<name>A0A1V6Q2M2_9EURO</name>
<evidence type="ECO:0000313" key="5">
    <source>
        <dbReference type="EMBL" id="OQD83475.1"/>
    </source>
</evidence>
<keyword evidence="6" id="KW-1185">Reference proteome</keyword>
<evidence type="ECO:0000259" key="4">
    <source>
        <dbReference type="Pfam" id="PF00082"/>
    </source>
</evidence>
<dbReference type="Pfam" id="PF00082">
    <property type="entry name" value="Peptidase_S8"/>
    <property type="match status" value="1"/>
</dbReference>
<dbReference type="InterPro" id="IPR036852">
    <property type="entry name" value="Peptidase_S8/S53_dom_sf"/>
</dbReference>
<feature type="active site" description="Charge relay system" evidence="3">
    <location>
        <position position="22"/>
    </location>
</feature>
<dbReference type="Proteomes" id="UP000191672">
    <property type="component" value="Unassembled WGS sequence"/>
</dbReference>
<sequence>MARSALALKDSAYNPVNIAILDTGVRDNFGGLVKCFKDFVYPNNSKYQDNTGHGTNAVRLVTKVYDKAQVYVGRVFDGPQATHETPALMAEAIRHAVNTWKAKIIIMSSGFHSEHDELEQVVEEARYARTLIFAAASNHGNIERIAFPARLYVDLKLFCMFSTSPNVRAHPEFNPTVNPRATHNFAILGEEIQLPPNMEQRLSGTSFATMIGGALAARILDFSRQKDIRERIRKIDRLQEVGAE</sequence>
<proteinExistence type="inferred from homology"/>
<feature type="active site" description="Charge relay system" evidence="3">
    <location>
        <position position="53"/>
    </location>
</feature>
<dbReference type="CDD" id="cd00306">
    <property type="entry name" value="Peptidases_S8_S53"/>
    <property type="match status" value="1"/>
</dbReference>
<comment type="similarity">
    <text evidence="3">Belongs to the peptidase S8 family.</text>
</comment>
<keyword evidence="2" id="KW-0865">Zymogen</keyword>
<dbReference type="PROSITE" id="PS51892">
    <property type="entry name" value="SUBTILASE"/>
    <property type="match status" value="1"/>
</dbReference>
<dbReference type="STRING" id="416450.A0A1V6Q2M2"/>
<evidence type="ECO:0000256" key="2">
    <source>
        <dbReference type="ARBA" id="ARBA00023145"/>
    </source>
</evidence>
<dbReference type="AlphaFoldDB" id="A0A1V6Q2M2"/>
<dbReference type="SUPFAM" id="SSF52743">
    <property type="entry name" value="Subtilisin-like"/>
    <property type="match status" value="1"/>
</dbReference>
<keyword evidence="3" id="KW-0720">Serine protease</keyword>
<reference evidence="6" key="1">
    <citation type="journal article" date="2017" name="Nat. Microbiol.">
        <title>Global analysis of biosynthetic gene clusters reveals vast potential of secondary metabolite production in Penicillium species.</title>
        <authorList>
            <person name="Nielsen J.C."/>
            <person name="Grijseels S."/>
            <person name="Prigent S."/>
            <person name="Ji B."/>
            <person name="Dainat J."/>
            <person name="Nielsen K.F."/>
            <person name="Frisvad J.C."/>
            <person name="Workman M."/>
            <person name="Nielsen J."/>
        </authorList>
    </citation>
    <scope>NUCLEOTIDE SEQUENCE [LARGE SCALE GENOMIC DNA]</scope>
    <source>
        <strain evidence="6">IBT 31811</strain>
    </source>
</reference>
<dbReference type="GO" id="GO:0004252">
    <property type="term" value="F:serine-type endopeptidase activity"/>
    <property type="evidence" value="ECO:0007669"/>
    <property type="project" value="UniProtKB-UniRule"/>
</dbReference>
<evidence type="ECO:0000313" key="6">
    <source>
        <dbReference type="Proteomes" id="UP000191672"/>
    </source>
</evidence>
<gene>
    <name evidence="5" type="ORF">PENANT_c016G05118</name>
</gene>
<dbReference type="GO" id="GO:0006508">
    <property type="term" value="P:proteolysis"/>
    <property type="evidence" value="ECO:0007669"/>
    <property type="project" value="UniProtKB-KW"/>
</dbReference>
<dbReference type="InterPro" id="IPR000209">
    <property type="entry name" value="Peptidase_S8/S53_dom"/>
</dbReference>